<dbReference type="EMBL" id="AQRA01000006">
    <property type="protein sequence ID" value="EZH72934.1"/>
    <property type="molecule type" value="Genomic_DNA"/>
</dbReference>
<accession>A0A023BSK3</accession>
<organism evidence="1 2">
    <name type="scientific">Aquimarina atlantica</name>
    <dbReference type="NCBI Taxonomy" id="1317122"/>
    <lineage>
        <taxon>Bacteria</taxon>
        <taxon>Pseudomonadati</taxon>
        <taxon>Bacteroidota</taxon>
        <taxon>Flavobacteriia</taxon>
        <taxon>Flavobacteriales</taxon>
        <taxon>Flavobacteriaceae</taxon>
        <taxon>Aquimarina</taxon>
    </lineage>
</organism>
<dbReference type="eggNOG" id="COG3153">
    <property type="taxonomic scope" value="Bacteria"/>
</dbReference>
<dbReference type="STRING" id="1317122.ATO12_18105"/>
<dbReference type="Gene3D" id="3.40.630.30">
    <property type="match status" value="1"/>
</dbReference>
<sequence>MSYEFVPIKTDDKSIEEVTNLLRVTFPHAKKYTKEFVVWQYVNNPLGNMIGYNAFLNGELAAHYALMPIRAKVFGKEENGLLSLNTATHPNHRGKRLFTTLADRSYALASDLGFGFVIGVANAQSTPGFLKKLNFQFVGRLDAKLGWGKFARKVTDAKIDYYRVWDETSIQWRLSNPELRYKVKNNRVSSSTDNFAIQAVLKDFDSEHSLDDNQFSLGFTPLKVWIGIDHTVDWKRSFYFNIPMKIRPSPLNLIFKDLTDKDRKFEFSGVTFSALDFDAY</sequence>
<dbReference type="Pfam" id="PF13527">
    <property type="entry name" value="Acetyltransf_9"/>
    <property type="match status" value="1"/>
</dbReference>
<evidence type="ECO:0000313" key="2">
    <source>
        <dbReference type="Proteomes" id="UP000023541"/>
    </source>
</evidence>
<name>A0A023BSK3_9FLAO</name>
<protein>
    <submittedName>
        <fullName evidence="1">Uncharacterized protein</fullName>
    </submittedName>
</protein>
<dbReference type="SUPFAM" id="SSF55729">
    <property type="entry name" value="Acyl-CoA N-acyltransferases (Nat)"/>
    <property type="match status" value="1"/>
</dbReference>
<comment type="caution">
    <text evidence="1">The sequence shown here is derived from an EMBL/GenBank/DDBJ whole genome shotgun (WGS) entry which is preliminary data.</text>
</comment>
<reference evidence="1 2" key="1">
    <citation type="submission" date="2014-04" db="EMBL/GenBank/DDBJ databases">
        <title>Aquimarina sp. 22II-S11-z7 Genome Sequencing.</title>
        <authorList>
            <person name="Lai Q."/>
        </authorList>
    </citation>
    <scope>NUCLEOTIDE SEQUENCE [LARGE SCALE GENOMIC DNA]</scope>
    <source>
        <strain evidence="1 2">22II-S11-z7</strain>
    </source>
</reference>
<dbReference type="OrthoDB" id="5570877at2"/>
<dbReference type="InterPro" id="IPR016181">
    <property type="entry name" value="Acyl_CoA_acyltransferase"/>
</dbReference>
<dbReference type="AlphaFoldDB" id="A0A023BSK3"/>
<evidence type="ECO:0000313" key="1">
    <source>
        <dbReference type="EMBL" id="EZH72934.1"/>
    </source>
</evidence>
<gene>
    <name evidence="1" type="ORF">ATO12_18105</name>
</gene>
<dbReference type="Proteomes" id="UP000023541">
    <property type="component" value="Unassembled WGS sequence"/>
</dbReference>
<proteinExistence type="predicted"/>
<dbReference type="RefSeq" id="WP_034242717.1">
    <property type="nucleotide sequence ID" value="NZ_AQRA01000006.1"/>
</dbReference>
<keyword evidence="2" id="KW-1185">Reference proteome</keyword>